<evidence type="ECO:0000256" key="1">
    <source>
        <dbReference type="ARBA" id="ARBA00022490"/>
    </source>
</evidence>
<dbReference type="GO" id="GO:0005524">
    <property type="term" value="F:ATP binding"/>
    <property type="evidence" value="ECO:0007669"/>
    <property type="project" value="UniProtKB-UniRule"/>
</dbReference>
<evidence type="ECO:0000256" key="4">
    <source>
        <dbReference type="ARBA" id="ARBA00022741"/>
    </source>
</evidence>
<dbReference type="Pfam" id="PF02568">
    <property type="entry name" value="ThiI"/>
    <property type="match status" value="1"/>
</dbReference>
<dbReference type="SUPFAM" id="SSF143437">
    <property type="entry name" value="THUMP domain-like"/>
    <property type="match status" value="1"/>
</dbReference>
<dbReference type="Pfam" id="PF22025">
    <property type="entry name" value="ThiI_fer"/>
    <property type="match status" value="1"/>
</dbReference>
<comment type="catalytic activity">
    <reaction evidence="8">
        <text>[ThiI sulfur-carrier protein]-S-sulfanyl-L-cysteine + a uridine in tRNA + 2 reduced [2Fe-2S]-[ferredoxin] + ATP + H(+) = [ThiI sulfur-carrier protein]-L-cysteine + a 4-thiouridine in tRNA + 2 oxidized [2Fe-2S]-[ferredoxin] + AMP + diphosphate</text>
        <dbReference type="Rhea" id="RHEA:24176"/>
        <dbReference type="Rhea" id="RHEA-COMP:10000"/>
        <dbReference type="Rhea" id="RHEA-COMP:10001"/>
        <dbReference type="Rhea" id="RHEA-COMP:13337"/>
        <dbReference type="Rhea" id="RHEA-COMP:13338"/>
        <dbReference type="Rhea" id="RHEA-COMP:13339"/>
        <dbReference type="Rhea" id="RHEA-COMP:13340"/>
        <dbReference type="ChEBI" id="CHEBI:15378"/>
        <dbReference type="ChEBI" id="CHEBI:29950"/>
        <dbReference type="ChEBI" id="CHEBI:30616"/>
        <dbReference type="ChEBI" id="CHEBI:33019"/>
        <dbReference type="ChEBI" id="CHEBI:33737"/>
        <dbReference type="ChEBI" id="CHEBI:33738"/>
        <dbReference type="ChEBI" id="CHEBI:61963"/>
        <dbReference type="ChEBI" id="CHEBI:65315"/>
        <dbReference type="ChEBI" id="CHEBI:136798"/>
        <dbReference type="ChEBI" id="CHEBI:456215"/>
        <dbReference type="EC" id="2.8.1.4"/>
    </reaction>
</comment>
<comment type="similarity">
    <text evidence="8">Belongs to the ThiI family.</text>
</comment>
<sequence length="392" mass="42760">MHPPGADTVLVRHGDVNTKSNRVKRYMEGLLAENLEALLADRSIPGEVERRWNRPLIHTSEDAVEAATAAAADTFGVVSASPALTVSIEKAQILEALEETAREHYDGGTFAVDARRSDKTLPYDSEELARDAGTAIWEAVADEFEPEVDLDDPDLTFGVEVREDVAFIYLEHVDGPGGLPLGSQEPVIALVSGGIDSPVAAYEMMKRGSPVIPAYVDLGDYGGIDHEARALETVRILSEYAPNFDMQVYEIPGGETVDLLVREMEQGRMLSLRRFFYRAAETLAERVDADGIVTGEAAGQKSSQTVRNLGVTSRATKLPIHRPLLTRDKQYIVAQAREIGTYTDSTMDAGCNRVTPDQVETNARLEPLLAAEPDDLLERAEEAAKNATLVEP</sequence>
<dbReference type="InterPro" id="IPR054173">
    <property type="entry name" value="ThiI_fer"/>
</dbReference>
<keyword evidence="4 8" id="KW-0547">Nucleotide-binding</keyword>
<dbReference type="GeneID" id="56144375"/>
<evidence type="ECO:0000313" key="10">
    <source>
        <dbReference type="EMBL" id="QLK25231.1"/>
    </source>
</evidence>
<dbReference type="KEGG" id="nay:HYG81_14180"/>
<keyword evidence="3 8" id="KW-0808">Transferase</keyword>
<dbReference type="SMART" id="SM00981">
    <property type="entry name" value="THUMP"/>
    <property type="match status" value="1"/>
</dbReference>
<protein>
    <recommendedName>
        <fullName evidence="8">Probable tRNA sulfurtransferase</fullName>
        <ecNumber evidence="8">2.8.1.4</ecNumber>
    </recommendedName>
    <alternativeName>
        <fullName evidence="8">Sulfur carrier protein ThiS sulfurtransferase</fullName>
    </alternativeName>
    <alternativeName>
        <fullName evidence="8">Thiamine biosynthesis protein ThiI</fullName>
    </alternativeName>
    <alternativeName>
        <fullName evidence="8">tRNA 4-thiouridine synthase</fullName>
    </alternativeName>
</protein>
<keyword evidence="1 8" id="KW-0963">Cytoplasm</keyword>
<reference evidence="10 11" key="1">
    <citation type="submission" date="2020-07" db="EMBL/GenBank/DDBJ databases">
        <title>Natrinema (YPL30) sp. nov. and Haloterrigena xxxxxx (YPL8) sp. nov., isolated from a salt mine.</title>
        <authorList>
            <person name="Cui H."/>
        </authorList>
    </citation>
    <scope>NUCLEOTIDE SEQUENCE [LARGE SCALE GENOMIC DNA]</scope>
    <source>
        <strain evidence="10 11">YPL13</strain>
    </source>
</reference>
<dbReference type="GO" id="GO:0052837">
    <property type="term" value="P:thiazole biosynthetic process"/>
    <property type="evidence" value="ECO:0007669"/>
    <property type="project" value="TreeGrafter"/>
</dbReference>
<evidence type="ECO:0000256" key="2">
    <source>
        <dbReference type="ARBA" id="ARBA00022555"/>
    </source>
</evidence>
<dbReference type="InterPro" id="IPR004114">
    <property type="entry name" value="THUMP_dom"/>
</dbReference>
<evidence type="ECO:0000313" key="11">
    <source>
        <dbReference type="Proteomes" id="UP000510869"/>
    </source>
</evidence>
<dbReference type="AlphaFoldDB" id="A0A7D6CQ19"/>
<dbReference type="InterPro" id="IPR049962">
    <property type="entry name" value="THUMP_ThiI"/>
</dbReference>
<dbReference type="Gene3D" id="3.40.50.620">
    <property type="entry name" value="HUPs"/>
    <property type="match status" value="1"/>
</dbReference>
<dbReference type="PANTHER" id="PTHR43209:SF1">
    <property type="entry name" value="TRNA SULFURTRANSFERASE"/>
    <property type="match status" value="1"/>
</dbReference>
<evidence type="ECO:0000256" key="6">
    <source>
        <dbReference type="ARBA" id="ARBA00022884"/>
    </source>
</evidence>
<dbReference type="Gene3D" id="3.30.2130.30">
    <property type="match status" value="1"/>
</dbReference>
<keyword evidence="6 8" id="KW-0694">RNA-binding</keyword>
<accession>A0A7D6CQ19</accession>
<organism evidence="10 11">
    <name type="scientific">Natrinema zhouii</name>
    <dbReference type="NCBI Taxonomy" id="1710539"/>
    <lineage>
        <taxon>Archaea</taxon>
        <taxon>Methanobacteriati</taxon>
        <taxon>Methanobacteriota</taxon>
        <taxon>Stenosarchaea group</taxon>
        <taxon>Halobacteria</taxon>
        <taxon>Halobacteriales</taxon>
        <taxon>Natrialbaceae</taxon>
        <taxon>Natrinema</taxon>
    </lineage>
</organism>
<dbReference type="InterPro" id="IPR020536">
    <property type="entry name" value="ThiI_AANH"/>
</dbReference>
<dbReference type="InterPro" id="IPR003720">
    <property type="entry name" value="tRNA_STrfase"/>
</dbReference>
<dbReference type="GO" id="GO:0002937">
    <property type="term" value="P:tRNA 4-thiouridine biosynthesis"/>
    <property type="evidence" value="ECO:0007669"/>
    <property type="project" value="TreeGrafter"/>
</dbReference>
<evidence type="ECO:0000256" key="5">
    <source>
        <dbReference type="ARBA" id="ARBA00022840"/>
    </source>
</evidence>
<evidence type="ECO:0000259" key="9">
    <source>
        <dbReference type="PROSITE" id="PS51165"/>
    </source>
</evidence>
<name>A0A7D6CQ19_9EURY</name>
<feature type="binding site" evidence="8">
    <location>
        <begin position="190"/>
        <end position="191"/>
    </location>
    <ligand>
        <name>ATP</name>
        <dbReference type="ChEBI" id="CHEBI:30616"/>
    </ligand>
</feature>
<dbReference type="OrthoDB" id="372227at2157"/>
<dbReference type="GO" id="GO:0000049">
    <property type="term" value="F:tRNA binding"/>
    <property type="evidence" value="ECO:0007669"/>
    <property type="project" value="UniProtKB-UniRule"/>
</dbReference>
<dbReference type="Proteomes" id="UP000510869">
    <property type="component" value="Chromosome"/>
</dbReference>
<evidence type="ECO:0000256" key="8">
    <source>
        <dbReference type="HAMAP-Rule" id="MF_00021"/>
    </source>
</evidence>
<keyword evidence="11" id="KW-1185">Reference proteome</keyword>
<feature type="binding site" evidence="8">
    <location>
        <position position="304"/>
    </location>
    <ligand>
        <name>ATP</name>
        <dbReference type="ChEBI" id="CHEBI:30616"/>
    </ligand>
</feature>
<dbReference type="InterPro" id="IPR014729">
    <property type="entry name" value="Rossmann-like_a/b/a_fold"/>
</dbReference>
<dbReference type="GO" id="GO:0009229">
    <property type="term" value="P:thiamine diphosphate biosynthetic process"/>
    <property type="evidence" value="ECO:0007669"/>
    <property type="project" value="UniProtKB-UniRule"/>
</dbReference>
<comment type="catalytic activity">
    <reaction evidence="8">
        <text>[ThiS sulfur-carrier protein]-C-terminal Gly-Gly-AMP + S-sulfanyl-L-cysteinyl-[cysteine desulfurase] + AH2 = [ThiS sulfur-carrier protein]-C-terminal-Gly-aminoethanethioate + L-cysteinyl-[cysteine desulfurase] + A + AMP + 2 H(+)</text>
        <dbReference type="Rhea" id="RHEA:43340"/>
        <dbReference type="Rhea" id="RHEA-COMP:12157"/>
        <dbReference type="Rhea" id="RHEA-COMP:12158"/>
        <dbReference type="Rhea" id="RHEA-COMP:12910"/>
        <dbReference type="Rhea" id="RHEA-COMP:19908"/>
        <dbReference type="ChEBI" id="CHEBI:13193"/>
        <dbReference type="ChEBI" id="CHEBI:15378"/>
        <dbReference type="ChEBI" id="CHEBI:17499"/>
        <dbReference type="ChEBI" id="CHEBI:29950"/>
        <dbReference type="ChEBI" id="CHEBI:61963"/>
        <dbReference type="ChEBI" id="CHEBI:90618"/>
        <dbReference type="ChEBI" id="CHEBI:232372"/>
        <dbReference type="ChEBI" id="CHEBI:456215"/>
    </reaction>
</comment>
<dbReference type="EC" id="2.8.1.4" evidence="8"/>
<comment type="function">
    <text evidence="8">Catalyzes the ATP-dependent transfer of a sulfur to tRNA to produce 4-thiouridine in position 8 of tRNAs, which functions as a near-UV photosensor. Also catalyzes the transfer of sulfur to the sulfur carrier protein ThiS, forming ThiS-thiocarboxylate. This is a step in the synthesis of thiazole, in the thiamine biosynthesis pathway. The sulfur is donated as persulfide by IscS.</text>
</comment>
<evidence type="ECO:0000256" key="7">
    <source>
        <dbReference type="ARBA" id="ARBA00022977"/>
    </source>
</evidence>
<dbReference type="CDD" id="cd11716">
    <property type="entry name" value="THUMP_ThiI"/>
    <property type="match status" value="1"/>
</dbReference>
<keyword evidence="2 8" id="KW-0820">tRNA-binding</keyword>
<dbReference type="GO" id="GO:0004810">
    <property type="term" value="F:CCA tRNA nucleotidyltransferase activity"/>
    <property type="evidence" value="ECO:0007669"/>
    <property type="project" value="InterPro"/>
</dbReference>
<gene>
    <name evidence="8" type="primary">thiI</name>
    <name evidence="10" type="ORF">HYG81_14180</name>
</gene>
<dbReference type="SUPFAM" id="SSF52402">
    <property type="entry name" value="Adenine nucleotide alpha hydrolases-like"/>
    <property type="match status" value="1"/>
</dbReference>
<comment type="caution">
    <text evidence="8">Lacks conserved residue(s) required for the propagation of feature annotation.</text>
</comment>
<feature type="domain" description="THUMP" evidence="9">
    <location>
        <begin position="65"/>
        <end position="172"/>
    </location>
</feature>
<keyword evidence="5 8" id="KW-0067">ATP-binding</keyword>
<dbReference type="EMBL" id="CP059154">
    <property type="protein sequence ID" value="QLK25231.1"/>
    <property type="molecule type" value="Genomic_DNA"/>
</dbReference>
<comment type="pathway">
    <text evidence="8">Cofactor biosynthesis; thiamine diphosphate biosynthesis.</text>
</comment>
<dbReference type="InterPro" id="IPR050102">
    <property type="entry name" value="tRNA_sulfurtransferase_ThiI"/>
</dbReference>
<dbReference type="PANTHER" id="PTHR43209">
    <property type="entry name" value="TRNA SULFURTRANSFERASE"/>
    <property type="match status" value="1"/>
</dbReference>
<dbReference type="GO" id="GO:0140741">
    <property type="term" value="F:tRNA-uracil-4 sulfurtransferase activity"/>
    <property type="evidence" value="ECO:0007669"/>
    <property type="project" value="UniProtKB-EC"/>
</dbReference>
<dbReference type="Pfam" id="PF02926">
    <property type="entry name" value="THUMP"/>
    <property type="match status" value="1"/>
</dbReference>
<dbReference type="HAMAP" id="MF_00021">
    <property type="entry name" value="ThiI"/>
    <property type="match status" value="1"/>
</dbReference>
<comment type="subcellular location">
    <subcellularLocation>
        <location evidence="8">Cytoplasm</location>
    </subcellularLocation>
</comment>
<feature type="binding site" evidence="8">
    <location>
        <position position="273"/>
    </location>
    <ligand>
        <name>ATP</name>
        <dbReference type="ChEBI" id="CHEBI:30616"/>
    </ligand>
</feature>
<dbReference type="GO" id="GO:0009228">
    <property type="term" value="P:thiamine biosynthetic process"/>
    <property type="evidence" value="ECO:0007669"/>
    <property type="project" value="UniProtKB-KW"/>
</dbReference>
<feature type="binding site" evidence="8">
    <location>
        <position position="295"/>
    </location>
    <ligand>
        <name>ATP</name>
        <dbReference type="ChEBI" id="CHEBI:30616"/>
    </ligand>
</feature>
<proteinExistence type="inferred from homology"/>
<keyword evidence="7 8" id="KW-0784">Thiamine biosynthesis</keyword>
<dbReference type="GO" id="GO:0005829">
    <property type="term" value="C:cytosol"/>
    <property type="evidence" value="ECO:0007669"/>
    <property type="project" value="TreeGrafter"/>
</dbReference>
<evidence type="ECO:0000256" key="3">
    <source>
        <dbReference type="ARBA" id="ARBA00022679"/>
    </source>
</evidence>
<dbReference type="PROSITE" id="PS51165">
    <property type="entry name" value="THUMP"/>
    <property type="match status" value="1"/>
</dbReference>
<dbReference type="UniPathway" id="UPA00060"/>
<dbReference type="RefSeq" id="WP_180840421.1">
    <property type="nucleotide sequence ID" value="NZ_CP059154.1"/>
</dbReference>